<protein>
    <submittedName>
        <fullName evidence="1">Uncharacterized protein</fullName>
    </submittedName>
</protein>
<accession>A0A8C0ZP45</accession>
<evidence type="ECO:0000313" key="1">
    <source>
        <dbReference type="Ensembl" id="ENSCCNP00000007142.1"/>
    </source>
</evidence>
<dbReference type="AlphaFoldDB" id="A0A8C0ZP45"/>
<dbReference type="Ensembl" id="ENSCCNT00000009483.1">
    <property type="protein sequence ID" value="ENSCCNP00000007142.1"/>
    <property type="gene ID" value="ENSCCNG00000007648.1"/>
</dbReference>
<sequence>LKFYEGHSCLELAKIHCKAERSPTTVTSSTNSRKENGATKVLGFKYIKCIFYLQSFQLTVILSG</sequence>
<proteinExistence type="predicted"/>
<name>A0A8C0ZP45_CASCN</name>
<reference evidence="1" key="1">
    <citation type="submission" date="2023-09" db="UniProtKB">
        <authorList>
            <consortium name="Ensembl"/>
        </authorList>
    </citation>
    <scope>IDENTIFICATION</scope>
</reference>
<organism evidence="1">
    <name type="scientific">Castor canadensis</name>
    <name type="common">American beaver</name>
    <dbReference type="NCBI Taxonomy" id="51338"/>
    <lineage>
        <taxon>Eukaryota</taxon>
        <taxon>Metazoa</taxon>
        <taxon>Chordata</taxon>
        <taxon>Craniata</taxon>
        <taxon>Vertebrata</taxon>
        <taxon>Euteleostomi</taxon>
        <taxon>Mammalia</taxon>
        <taxon>Eutheria</taxon>
        <taxon>Euarchontoglires</taxon>
        <taxon>Glires</taxon>
        <taxon>Rodentia</taxon>
        <taxon>Castorimorpha</taxon>
        <taxon>Castoridae</taxon>
        <taxon>Castor</taxon>
    </lineage>
</organism>